<reference evidence="3 4" key="1">
    <citation type="submission" date="2022-10" db="EMBL/GenBank/DDBJ databases">
        <title>The complete genomes of actinobacterial strains from the NBC collection.</title>
        <authorList>
            <person name="Joergensen T.S."/>
            <person name="Alvarez Arevalo M."/>
            <person name="Sterndorff E.B."/>
            <person name="Faurdal D."/>
            <person name="Vuksanovic O."/>
            <person name="Mourched A.-S."/>
            <person name="Charusanti P."/>
            <person name="Shaw S."/>
            <person name="Blin K."/>
            <person name="Weber T."/>
        </authorList>
    </citation>
    <scope>NUCLEOTIDE SEQUENCE [LARGE SCALE GENOMIC DNA]</scope>
    <source>
        <strain evidence="3 4">NBC_00319</strain>
    </source>
</reference>
<dbReference type="Proteomes" id="UP001432128">
    <property type="component" value="Chromosome"/>
</dbReference>
<protein>
    <submittedName>
        <fullName evidence="3">Carbon-nitrogen hydrolase family protein</fullName>
    </submittedName>
</protein>
<evidence type="ECO:0000313" key="3">
    <source>
        <dbReference type="EMBL" id="WUM19190.1"/>
    </source>
</evidence>
<proteinExistence type="predicted"/>
<keyword evidence="1 3" id="KW-0378">Hydrolase</keyword>
<dbReference type="InterPro" id="IPR036526">
    <property type="entry name" value="C-N_Hydrolase_sf"/>
</dbReference>
<dbReference type="PROSITE" id="PS50263">
    <property type="entry name" value="CN_HYDROLASE"/>
    <property type="match status" value="1"/>
</dbReference>
<dbReference type="InterPro" id="IPR050345">
    <property type="entry name" value="Aliph_Amidase/BUP"/>
</dbReference>
<dbReference type="Gene3D" id="3.60.110.10">
    <property type="entry name" value="Carbon-nitrogen hydrolase"/>
    <property type="match status" value="1"/>
</dbReference>
<dbReference type="AlphaFoldDB" id="A0AAU4JZG5"/>
<dbReference type="SUPFAM" id="SSF56317">
    <property type="entry name" value="Carbon-nitrogen hydrolase"/>
    <property type="match status" value="1"/>
</dbReference>
<name>A0AAU4JZG5_9NOCA</name>
<dbReference type="PANTHER" id="PTHR43674">
    <property type="entry name" value="NITRILASE C965.09-RELATED"/>
    <property type="match status" value="1"/>
</dbReference>
<accession>A0AAU4JZG5</accession>
<dbReference type="CDD" id="cd07197">
    <property type="entry name" value="nitrilase"/>
    <property type="match status" value="1"/>
</dbReference>
<dbReference type="Pfam" id="PF00795">
    <property type="entry name" value="CN_hydrolase"/>
    <property type="match status" value="1"/>
</dbReference>
<dbReference type="GO" id="GO:0050126">
    <property type="term" value="F:N-carbamoylputrescine amidase activity"/>
    <property type="evidence" value="ECO:0007669"/>
    <property type="project" value="TreeGrafter"/>
</dbReference>
<evidence type="ECO:0000256" key="1">
    <source>
        <dbReference type="ARBA" id="ARBA00022801"/>
    </source>
</evidence>
<evidence type="ECO:0000313" key="4">
    <source>
        <dbReference type="Proteomes" id="UP001432128"/>
    </source>
</evidence>
<dbReference type="InterPro" id="IPR003010">
    <property type="entry name" value="C-N_Hydrolase"/>
</dbReference>
<dbReference type="PANTHER" id="PTHR43674:SF2">
    <property type="entry name" value="BETA-UREIDOPROPIONASE"/>
    <property type="match status" value="1"/>
</dbReference>
<dbReference type="KEGG" id="whr:OG579_15935"/>
<keyword evidence="4" id="KW-1185">Reference proteome</keyword>
<dbReference type="GO" id="GO:0033388">
    <property type="term" value="P:putrescine biosynthetic process from arginine"/>
    <property type="evidence" value="ECO:0007669"/>
    <property type="project" value="TreeGrafter"/>
</dbReference>
<sequence>MSLRAERSRTLRVAAAQPHTVLDDVAANAHAHARAIRECRARLVVFPELSLTGYSMDAPVVSPGDAALEPLIEACAVADSVALVGAAVHHGDGRTIGVIAVDSGGARVVYRKMSLGGPELGAYRRGMSPGVIEVDGWRVGLGVCKDTRMPEHLDLTAALGMDVYAAGLVHAPHEIGAFDERARAIIERFGVPVVFAGFAGPSGGGYRETSGGSGIWVRRGEPVAKAGVTPGEFAVADLERQASPDPE</sequence>
<organism evidence="3 4">
    <name type="scientific">Williamsia herbipolensis</name>
    <dbReference type="NCBI Taxonomy" id="1603258"/>
    <lineage>
        <taxon>Bacteria</taxon>
        <taxon>Bacillati</taxon>
        <taxon>Actinomycetota</taxon>
        <taxon>Actinomycetes</taxon>
        <taxon>Mycobacteriales</taxon>
        <taxon>Nocardiaceae</taxon>
        <taxon>Williamsia</taxon>
    </lineage>
</organism>
<feature type="domain" description="CN hydrolase" evidence="2">
    <location>
        <begin position="11"/>
        <end position="240"/>
    </location>
</feature>
<gene>
    <name evidence="3" type="ORF">OG579_15935</name>
</gene>
<evidence type="ECO:0000259" key="2">
    <source>
        <dbReference type="PROSITE" id="PS50263"/>
    </source>
</evidence>
<dbReference type="EMBL" id="CP108021">
    <property type="protein sequence ID" value="WUM19190.1"/>
    <property type="molecule type" value="Genomic_DNA"/>
</dbReference>
<dbReference type="RefSeq" id="WP_328856734.1">
    <property type="nucleotide sequence ID" value="NZ_CP108021.1"/>
</dbReference>